<feature type="transmembrane region" description="Helical" evidence="5">
    <location>
        <begin position="323"/>
        <end position="344"/>
    </location>
</feature>
<dbReference type="SUPFAM" id="SSF81340">
    <property type="entry name" value="Clc chloride channel"/>
    <property type="match status" value="1"/>
</dbReference>
<dbReference type="InterPro" id="IPR014743">
    <property type="entry name" value="Cl-channel_core"/>
</dbReference>
<dbReference type="PRINTS" id="PR00762">
    <property type="entry name" value="CLCHANNEL"/>
</dbReference>
<evidence type="ECO:0000256" key="2">
    <source>
        <dbReference type="ARBA" id="ARBA00022692"/>
    </source>
</evidence>
<feature type="transmembrane region" description="Helical" evidence="5">
    <location>
        <begin position="70"/>
        <end position="88"/>
    </location>
</feature>
<feature type="transmembrane region" description="Helical" evidence="5">
    <location>
        <begin position="378"/>
        <end position="405"/>
    </location>
</feature>
<feature type="transmembrane region" description="Helical" evidence="5">
    <location>
        <begin position="159"/>
        <end position="185"/>
    </location>
</feature>
<dbReference type="PANTHER" id="PTHR43427">
    <property type="entry name" value="CHLORIDE CHANNEL PROTEIN CLC-E"/>
    <property type="match status" value="1"/>
</dbReference>
<keyword evidence="3 5" id="KW-1133">Transmembrane helix</keyword>
<dbReference type="InterPro" id="IPR050368">
    <property type="entry name" value="ClC-type_chloride_channel"/>
</dbReference>
<feature type="transmembrane region" description="Helical" evidence="5">
    <location>
        <begin position="197"/>
        <end position="218"/>
    </location>
</feature>
<feature type="transmembrane region" description="Helical" evidence="5">
    <location>
        <begin position="351"/>
        <end position="372"/>
    </location>
</feature>
<evidence type="ECO:0000256" key="5">
    <source>
        <dbReference type="SAM" id="Phobius"/>
    </source>
</evidence>
<keyword evidence="2 5" id="KW-0812">Transmembrane</keyword>
<evidence type="ECO:0000256" key="3">
    <source>
        <dbReference type="ARBA" id="ARBA00022989"/>
    </source>
</evidence>
<evidence type="ECO:0000256" key="1">
    <source>
        <dbReference type="ARBA" id="ARBA00004141"/>
    </source>
</evidence>
<feature type="transmembrane region" description="Helical" evidence="5">
    <location>
        <begin position="109"/>
        <end position="130"/>
    </location>
</feature>
<feature type="transmembrane region" description="Helical" evidence="5">
    <location>
        <begin position="26"/>
        <end position="50"/>
    </location>
</feature>
<dbReference type="RefSeq" id="WP_306085796.1">
    <property type="nucleotide sequence ID" value="NZ_CP120992.1"/>
</dbReference>
<feature type="transmembrane region" description="Helical" evidence="5">
    <location>
        <begin position="278"/>
        <end position="298"/>
    </location>
</feature>
<keyword evidence="7" id="KW-1185">Reference proteome</keyword>
<name>A0ABY9I0H2_9ACTN</name>
<evidence type="ECO:0000313" key="6">
    <source>
        <dbReference type="EMBL" id="WLQ39151.1"/>
    </source>
</evidence>
<proteinExistence type="predicted"/>
<sequence>MEQQASEPTETRELSQVLRDSGYRKLLVLATLLGVPLSLLAFGFLTLEHAAQNGLWEHLPHQLGYADPPWWWPLPLLAVAGPAVAWVVTRLPGNGGHIPAQGMVAGPPAPLAVPGIIVAGLASLALGAVLGPEAPLTAMGAGLALMTVRSARRADSPQLVAVLAATGSAAAVATVFGSPIVAAVLIIELAGLGGPSLFALILPCLLAAGVGALVFTGFGSLTGLDTGGLALPSVPPSETPGVGDFLWGVPLAAVIACVVVAAMMFGSKLADWVMRRTAMRIVLCAVVVGVLLASYGLVTGRSPGEAALSGQATLAELAADPHAWPVSVLIWLFLFKGLAWAVSLAALRGGAVFPALLLGSALATACSGFPGFGVTSGLAVGLAAATAAVMRLPVTGTILAVLLLGTEAPGQVALIIVSSVVSFIVGELVRSGWSAAASESAEPPTHPAPATT</sequence>
<protein>
    <submittedName>
        <fullName evidence="6">Chloride channel protein</fullName>
    </submittedName>
</protein>
<feature type="transmembrane region" description="Helical" evidence="5">
    <location>
        <begin position="412"/>
        <end position="433"/>
    </location>
</feature>
<dbReference type="EMBL" id="CP120992">
    <property type="protein sequence ID" value="WLQ39151.1"/>
    <property type="molecule type" value="Genomic_DNA"/>
</dbReference>
<dbReference type="Gene3D" id="1.10.3080.10">
    <property type="entry name" value="Clc chloride channel"/>
    <property type="match status" value="1"/>
</dbReference>
<evidence type="ECO:0000256" key="4">
    <source>
        <dbReference type="ARBA" id="ARBA00023136"/>
    </source>
</evidence>
<organism evidence="6 7">
    <name type="scientific">Streptomyces laculatispora</name>
    <dbReference type="NCBI Taxonomy" id="887464"/>
    <lineage>
        <taxon>Bacteria</taxon>
        <taxon>Bacillati</taxon>
        <taxon>Actinomycetota</taxon>
        <taxon>Actinomycetes</taxon>
        <taxon>Kitasatosporales</taxon>
        <taxon>Streptomycetaceae</taxon>
        <taxon>Streptomyces</taxon>
    </lineage>
</organism>
<comment type="subcellular location">
    <subcellularLocation>
        <location evidence="1">Membrane</location>
        <topology evidence="1">Multi-pass membrane protein</topology>
    </subcellularLocation>
</comment>
<dbReference type="Pfam" id="PF00654">
    <property type="entry name" value="Voltage_CLC"/>
    <property type="match status" value="1"/>
</dbReference>
<keyword evidence="4 5" id="KW-0472">Membrane</keyword>
<dbReference type="InterPro" id="IPR001807">
    <property type="entry name" value="ClC"/>
</dbReference>
<dbReference type="Proteomes" id="UP001229952">
    <property type="component" value="Chromosome"/>
</dbReference>
<gene>
    <name evidence="6" type="ORF">P8A22_03370</name>
</gene>
<feature type="transmembrane region" description="Helical" evidence="5">
    <location>
        <begin position="245"/>
        <end position="266"/>
    </location>
</feature>
<reference evidence="6 7" key="1">
    <citation type="submission" date="2023-03" db="EMBL/GenBank/DDBJ databases">
        <title>Isolation and description of six Streptomyces strains from soil environments, able to metabolize different microbial glucans.</title>
        <authorList>
            <person name="Widen T."/>
            <person name="Larsbrink J."/>
        </authorList>
    </citation>
    <scope>NUCLEOTIDE SEQUENCE [LARGE SCALE GENOMIC DNA]</scope>
    <source>
        <strain evidence="6 7">Mut2</strain>
    </source>
</reference>
<evidence type="ECO:0000313" key="7">
    <source>
        <dbReference type="Proteomes" id="UP001229952"/>
    </source>
</evidence>
<accession>A0ABY9I0H2</accession>